<protein>
    <submittedName>
        <fullName evidence="1">Uncharacterized protein</fullName>
    </submittedName>
</protein>
<dbReference type="Proteomes" id="UP000030300">
    <property type="component" value="Chromosome"/>
</dbReference>
<dbReference type="EMBL" id="CP009896">
    <property type="protein sequence ID" value="AJR18030.1"/>
    <property type="molecule type" value="Genomic_DNA"/>
</dbReference>
<evidence type="ECO:0000313" key="2">
    <source>
        <dbReference type="Proteomes" id="UP000030300"/>
    </source>
</evidence>
<organism evidence="1 2">
    <name type="scientific">Nocardioides simplex</name>
    <name type="common">Arthrobacter simplex</name>
    <dbReference type="NCBI Taxonomy" id="2045"/>
    <lineage>
        <taxon>Bacteria</taxon>
        <taxon>Bacillati</taxon>
        <taxon>Actinomycetota</taxon>
        <taxon>Actinomycetes</taxon>
        <taxon>Propionibacteriales</taxon>
        <taxon>Nocardioidaceae</taxon>
        <taxon>Pimelobacter</taxon>
    </lineage>
</organism>
<dbReference type="STRING" id="2045.KR76_01875"/>
<proteinExistence type="predicted"/>
<dbReference type="InterPro" id="IPR035069">
    <property type="entry name" value="TTHA1013/TTHA0281-like"/>
</dbReference>
<sequence length="180" mass="19133">MKVTAQATRSGGWWAVEVPEVPGAFTQVKRLDQVGEAAAEAVADLLDIPVDDVEVELAPALADEAVQRLNEALDAAAAASKAQAIASTLMRDAVAYFREQENLTNRDTAVLLGISHQRVGQLFETRDEAVAAARELARNGQVENVSTRAGKRVVHKSANGQWTTYSAAARRPTGRGAAKG</sequence>
<dbReference type="OrthoDB" id="5772641at2"/>
<dbReference type="KEGG" id="psim:KR76_01875"/>
<dbReference type="RefSeq" id="WP_052138129.1">
    <property type="nucleotide sequence ID" value="NZ_BJMC01000025.1"/>
</dbReference>
<dbReference type="SUPFAM" id="SSF143100">
    <property type="entry name" value="TTHA1013/TTHA0281-like"/>
    <property type="match status" value="1"/>
</dbReference>
<dbReference type="HOGENOM" id="CLU_127098_1_1_11"/>
<dbReference type="Pfam" id="PF09954">
    <property type="entry name" value="DUF2188"/>
    <property type="match status" value="1"/>
</dbReference>
<dbReference type="InterPro" id="IPR018691">
    <property type="entry name" value="DUF2188"/>
</dbReference>
<name>A0A0C5X9W4_NOCSI</name>
<gene>
    <name evidence="1" type="ORF">KR76_01875</name>
</gene>
<keyword evidence="2" id="KW-1185">Reference proteome</keyword>
<reference evidence="1 2" key="1">
    <citation type="journal article" date="2015" name="Genome Announc.">
        <title>Complete Genome Sequence of Steroid-Transforming Nocardioides simplex VKM Ac-2033D.</title>
        <authorList>
            <person name="Shtratnikova V.Y."/>
            <person name="Schelkunov M.I."/>
            <person name="Pekov Y.A."/>
            <person name="Fokina V.V."/>
            <person name="Logacheva M.D."/>
            <person name="Sokolov S.L."/>
            <person name="Bragin E.Y."/>
            <person name="Ashapkin V.V."/>
            <person name="Donova M.V."/>
        </authorList>
    </citation>
    <scope>NUCLEOTIDE SEQUENCE [LARGE SCALE GENOMIC DNA]</scope>
    <source>
        <strain evidence="1 2">VKM Ac-2033D</strain>
    </source>
</reference>
<evidence type="ECO:0000313" key="1">
    <source>
        <dbReference type="EMBL" id="AJR18030.1"/>
    </source>
</evidence>
<dbReference type="AlphaFoldDB" id="A0A0C5X9W4"/>
<dbReference type="GeneID" id="96607734"/>
<accession>A0A0C5X9W4</accession>